<proteinExistence type="predicted"/>
<dbReference type="EMBL" id="CP017556">
    <property type="protein sequence ID" value="AOW04541.1"/>
    <property type="molecule type" value="Genomic_DNA"/>
</dbReference>
<dbReference type="AlphaFoldDB" id="A0A1D8NG01"/>
<protein>
    <recommendedName>
        <fullName evidence="4">Asteroid domain-containing protein</fullName>
    </recommendedName>
</protein>
<dbReference type="SUPFAM" id="SSF88723">
    <property type="entry name" value="PIN domain-like"/>
    <property type="match status" value="1"/>
</dbReference>
<sequence length="515" mass="58511">MGIRGLTGYLRPLCVQRPPQSFADGAMFIDGHAMAHQVARMGNEGAMYDWRGVGLTMERVMNQWIQDGWNIEIVLFDGLTPREKMGIINKRVAERIRTATRSSSLNLAAACASVCQAVLVNKYPQINCKIAPGETDDILASMVWNYAINHTDTPTYLLTGDSDFFAFDFPENVTIVNPQMRHGMYSALNLTPQVRKKKGVLPSAAAYMIKENIRYSSVETNPRYLEFLASQMDTLKRNSISTHDEFANNEQMMHSYRVLGENSFDQAGHRIINGLVASNELYMMMPIMCEPSDSEFCFDAGRRWRSLAYEVIAQKAGGKGMYFSEYGRNGWNLGERKIPITDGSREQTDRLEDYKYGSRETITYEIKQWKTKKDIVNAIYNETALTTPSGDGILKYSPEITKQAALAYLNEIVDSVDKRRRDIYHRDRGRSMTPTSLRIYNKMLACVLSLRLLQCVGFKLPVELQLYDMDGARWGQVVLETHSPRHKPINVRKDSRSQKSADDLADQIGQMKIES</sequence>
<evidence type="ECO:0000313" key="3">
    <source>
        <dbReference type="Proteomes" id="UP000182444"/>
    </source>
</evidence>
<dbReference type="KEGG" id="yli:2910884"/>
<dbReference type="OrthoDB" id="4092488at2759"/>
<name>A0A1D8NG01_YARLL</name>
<feature type="compositionally biased region" description="Basic and acidic residues" evidence="1">
    <location>
        <begin position="491"/>
        <end position="502"/>
    </location>
</feature>
<dbReference type="VEuPathDB" id="FungiDB:YALI1_D30826g"/>
<evidence type="ECO:0000256" key="1">
    <source>
        <dbReference type="SAM" id="MobiDB-lite"/>
    </source>
</evidence>
<evidence type="ECO:0000313" key="2">
    <source>
        <dbReference type="EMBL" id="AOW04541.1"/>
    </source>
</evidence>
<gene>
    <name evidence="2" type="ORF">YALI1_D30826g</name>
</gene>
<dbReference type="GeneID" id="2910884"/>
<dbReference type="RefSeq" id="XP_503204.2">
    <property type="nucleotide sequence ID" value="XM_503204.2"/>
</dbReference>
<reference evidence="2 3" key="1">
    <citation type="journal article" date="2016" name="PLoS ONE">
        <title>Sequence Assembly of Yarrowia lipolytica Strain W29/CLIB89 Shows Transposable Element Diversity.</title>
        <authorList>
            <person name="Magnan C."/>
            <person name="Yu J."/>
            <person name="Chang I."/>
            <person name="Jahn E."/>
            <person name="Kanomata Y."/>
            <person name="Wu J."/>
            <person name="Zeller M."/>
            <person name="Oakes M."/>
            <person name="Baldi P."/>
            <person name="Sandmeyer S."/>
        </authorList>
    </citation>
    <scope>NUCLEOTIDE SEQUENCE [LARGE SCALE GENOMIC DNA]</scope>
    <source>
        <strain evidence="3">CLIB89(W29)</strain>
    </source>
</reference>
<dbReference type="Proteomes" id="UP000182444">
    <property type="component" value="Chromosome 1D"/>
</dbReference>
<organism evidence="2 3">
    <name type="scientific">Yarrowia lipolytica</name>
    <name type="common">Candida lipolytica</name>
    <dbReference type="NCBI Taxonomy" id="4952"/>
    <lineage>
        <taxon>Eukaryota</taxon>
        <taxon>Fungi</taxon>
        <taxon>Dikarya</taxon>
        <taxon>Ascomycota</taxon>
        <taxon>Saccharomycotina</taxon>
        <taxon>Dipodascomycetes</taxon>
        <taxon>Dipodascales</taxon>
        <taxon>Dipodascales incertae sedis</taxon>
        <taxon>Yarrowia</taxon>
    </lineage>
</organism>
<accession>A0A1D8NG01</accession>
<dbReference type="Gene3D" id="3.40.50.1010">
    <property type="entry name" value="5'-nuclease"/>
    <property type="match status" value="1"/>
</dbReference>
<dbReference type="InterPro" id="IPR029060">
    <property type="entry name" value="PIN-like_dom_sf"/>
</dbReference>
<feature type="region of interest" description="Disordered" evidence="1">
    <location>
        <begin position="485"/>
        <end position="515"/>
    </location>
</feature>
<evidence type="ECO:0008006" key="4">
    <source>
        <dbReference type="Google" id="ProtNLM"/>
    </source>
</evidence>
<dbReference type="VEuPathDB" id="FungiDB:YALI0_D23771g"/>